<dbReference type="AlphaFoldDB" id="A0A8D8LVR0"/>
<reference evidence="2" key="1">
    <citation type="submission" date="2021-05" db="EMBL/GenBank/DDBJ databases">
        <authorList>
            <person name="Alioto T."/>
            <person name="Alioto T."/>
            <person name="Gomez Garrido J."/>
        </authorList>
    </citation>
    <scope>NUCLEOTIDE SEQUENCE</scope>
</reference>
<dbReference type="EMBL" id="HBUF01352356">
    <property type="protein sequence ID" value="CAG6714878.1"/>
    <property type="molecule type" value="Transcribed_RNA"/>
</dbReference>
<dbReference type="EMBL" id="HBUF01352359">
    <property type="protein sequence ID" value="CAG6714887.1"/>
    <property type="molecule type" value="Transcribed_RNA"/>
</dbReference>
<evidence type="ECO:0000256" key="1">
    <source>
        <dbReference type="SAM" id="Phobius"/>
    </source>
</evidence>
<organism evidence="2">
    <name type="scientific">Cacopsylla melanoneura</name>
    <dbReference type="NCBI Taxonomy" id="428564"/>
    <lineage>
        <taxon>Eukaryota</taxon>
        <taxon>Metazoa</taxon>
        <taxon>Ecdysozoa</taxon>
        <taxon>Arthropoda</taxon>
        <taxon>Hexapoda</taxon>
        <taxon>Insecta</taxon>
        <taxon>Pterygota</taxon>
        <taxon>Neoptera</taxon>
        <taxon>Paraneoptera</taxon>
        <taxon>Hemiptera</taxon>
        <taxon>Sternorrhyncha</taxon>
        <taxon>Psylloidea</taxon>
        <taxon>Psyllidae</taxon>
        <taxon>Psyllinae</taxon>
        <taxon>Cacopsylla</taxon>
    </lineage>
</organism>
<dbReference type="EMBL" id="HBUF01034494">
    <property type="protein sequence ID" value="CAG6615971.1"/>
    <property type="molecule type" value="Transcribed_RNA"/>
</dbReference>
<feature type="transmembrane region" description="Helical" evidence="1">
    <location>
        <begin position="12"/>
        <end position="38"/>
    </location>
</feature>
<keyword evidence="1" id="KW-0812">Transmembrane</keyword>
<name>A0A8D8LVR0_9HEMI</name>
<sequence length="102" mass="11680">MVLLFSCISMSVFFFVLFPVISLKQSHIAFDLCLLLVLRILSRICFCFSFSIFLLCSFLASLYCFLIIGLSVVLVSWNSFFSVFPLSIISCVIHCFFFILSM</sequence>
<protein>
    <submittedName>
        <fullName evidence="2">Uncharacterized protein</fullName>
    </submittedName>
</protein>
<dbReference type="EMBL" id="HBUF01352358">
    <property type="protein sequence ID" value="CAG6714884.1"/>
    <property type="molecule type" value="Transcribed_RNA"/>
</dbReference>
<feature type="transmembrane region" description="Helical" evidence="1">
    <location>
        <begin position="80"/>
        <end position="100"/>
    </location>
</feature>
<evidence type="ECO:0000313" key="2">
    <source>
        <dbReference type="EMBL" id="CAG6615971.1"/>
    </source>
</evidence>
<feature type="transmembrane region" description="Helical" evidence="1">
    <location>
        <begin position="50"/>
        <end position="74"/>
    </location>
</feature>
<keyword evidence="1" id="KW-0472">Membrane</keyword>
<accession>A0A8D8LVR0</accession>
<dbReference type="EMBL" id="HBUF01352355">
    <property type="protein sequence ID" value="CAG6714875.1"/>
    <property type="molecule type" value="Transcribed_RNA"/>
</dbReference>
<proteinExistence type="predicted"/>
<keyword evidence="1" id="KW-1133">Transmembrane helix</keyword>